<evidence type="ECO:0000313" key="1">
    <source>
        <dbReference type="EMBL" id="MDN4517768.1"/>
    </source>
</evidence>
<evidence type="ECO:0000313" key="2">
    <source>
        <dbReference type="Proteomes" id="UP001172687"/>
    </source>
</evidence>
<protein>
    <submittedName>
        <fullName evidence="1">Uncharacterized protein</fullName>
    </submittedName>
</protein>
<sequence length="194" mass="20354">MTARMFGVDDLAHFDRKGSGVRISGETLHTYDLRVVAGDVGGVVAAAGGWLCDRVRAGWKVTVLVPPGHDVRALTILGVGVDAGESAAEEPGLDSAAAIAVDARVLSGDEQLREDVLRLVDAARAEITVWGGSALFGSDGRFGRVRHRLSAAARAFKARALEATGQPTPDLAVEEFVSAALWYPTDGADLVPHQ</sequence>
<comment type="caution">
    <text evidence="1">The sequence shown here is derived from an EMBL/GenBank/DDBJ whole genome shotgun (WGS) entry which is preliminary data.</text>
</comment>
<keyword evidence="2" id="KW-1185">Reference proteome</keyword>
<name>A0ABT8HAH0_MYCAO</name>
<accession>A0ABT8HAH0</accession>
<organism evidence="1 2">
    <name type="scientific">Mycolicibacterium austroafricanum</name>
    <name type="common">Mycobacterium austroafricanum</name>
    <dbReference type="NCBI Taxonomy" id="39687"/>
    <lineage>
        <taxon>Bacteria</taxon>
        <taxon>Bacillati</taxon>
        <taxon>Actinomycetota</taxon>
        <taxon>Actinomycetes</taxon>
        <taxon>Mycobacteriales</taxon>
        <taxon>Mycobacteriaceae</taxon>
        <taxon>Mycolicibacterium</taxon>
    </lineage>
</organism>
<proteinExistence type="predicted"/>
<gene>
    <name evidence="1" type="ORF">QYF68_07975</name>
</gene>
<dbReference type="RefSeq" id="WP_234935516.1">
    <property type="nucleotide sequence ID" value="NZ_CP070380.1"/>
</dbReference>
<reference evidence="1" key="1">
    <citation type="submission" date="2023-07" db="EMBL/GenBank/DDBJ databases">
        <title>Degradation of tert-butanol by M. austroafricanum TBA100.</title>
        <authorList>
            <person name="Helbich S."/>
            <person name="Vainshtein Y."/>
        </authorList>
    </citation>
    <scope>NUCLEOTIDE SEQUENCE</scope>
    <source>
        <strain evidence="1">TBA100</strain>
    </source>
</reference>
<dbReference type="EMBL" id="JAUHTC010000033">
    <property type="protein sequence ID" value="MDN4517768.1"/>
    <property type="molecule type" value="Genomic_DNA"/>
</dbReference>
<dbReference type="Proteomes" id="UP001172687">
    <property type="component" value="Unassembled WGS sequence"/>
</dbReference>